<feature type="transmembrane region" description="Helical" evidence="1">
    <location>
        <begin position="7"/>
        <end position="27"/>
    </location>
</feature>
<reference evidence="2 3" key="1">
    <citation type="submission" date="2015-03" db="EMBL/GenBank/DDBJ databases">
        <title>Genome assembly of Sandaracinus amylolyticus DSM 53668.</title>
        <authorList>
            <person name="Sharma G."/>
            <person name="Subramanian S."/>
        </authorList>
    </citation>
    <scope>NUCLEOTIDE SEQUENCE [LARGE SCALE GENOMIC DNA]</scope>
    <source>
        <strain evidence="2 3">DSM 53668</strain>
    </source>
</reference>
<organism evidence="2 3">
    <name type="scientific">Sandaracinus amylolyticus</name>
    <dbReference type="NCBI Taxonomy" id="927083"/>
    <lineage>
        <taxon>Bacteria</taxon>
        <taxon>Pseudomonadati</taxon>
        <taxon>Myxococcota</taxon>
        <taxon>Polyangia</taxon>
        <taxon>Polyangiales</taxon>
        <taxon>Sandaracinaceae</taxon>
        <taxon>Sandaracinus</taxon>
    </lineage>
</organism>
<evidence type="ECO:0008006" key="4">
    <source>
        <dbReference type="Google" id="ProtNLM"/>
    </source>
</evidence>
<dbReference type="OrthoDB" id="129082at2"/>
<evidence type="ECO:0000313" key="2">
    <source>
        <dbReference type="EMBL" id="AKF11003.1"/>
    </source>
</evidence>
<evidence type="ECO:0000256" key="1">
    <source>
        <dbReference type="SAM" id="Phobius"/>
    </source>
</evidence>
<dbReference type="KEGG" id="samy:DB32_008152"/>
<dbReference type="AlphaFoldDB" id="A0A0F6YP23"/>
<accession>A0A0F6YP23</accession>
<keyword evidence="1" id="KW-0472">Membrane</keyword>
<dbReference type="STRING" id="927083.DB32_008152"/>
<name>A0A0F6YP23_9BACT</name>
<sequence>MKLLSPFVHAVIDYVLVALFALAPTLFGFAGTAATLCATIAIVYLATSLLTAYPLGVAKLVPFPVHGYLELALVPLVAASPWLFGFDTIEAARNAVLALAIAVALLWLTTDYRVIERHPEQRFAHPRTT</sequence>
<keyword evidence="3" id="KW-1185">Reference proteome</keyword>
<dbReference type="EMBL" id="CP011125">
    <property type="protein sequence ID" value="AKF11003.1"/>
    <property type="molecule type" value="Genomic_DNA"/>
</dbReference>
<feature type="transmembrane region" description="Helical" evidence="1">
    <location>
        <begin position="91"/>
        <end position="108"/>
    </location>
</feature>
<proteinExistence type="predicted"/>
<gene>
    <name evidence="2" type="ORF">DB32_008152</name>
</gene>
<keyword evidence="1" id="KW-0812">Transmembrane</keyword>
<dbReference type="Proteomes" id="UP000034883">
    <property type="component" value="Chromosome"/>
</dbReference>
<protein>
    <recommendedName>
        <fullName evidence="4">Integral membrane protein</fullName>
    </recommendedName>
</protein>
<evidence type="ECO:0000313" key="3">
    <source>
        <dbReference type="Proteomes" id="UP000034883"/>
    </source>
</evidence>
<dbReference type="RefSeq" id="WP_053237915.1">
    <property type="nucleotide sequence ID" value="NZ_CP011125.1"/>
</dbReference>
<feature type="transmembrane region" description="Helical" evidence="1">
    <location>
        <begin position="33"/>
        <end position="55"/>
    </location>
</feature>
<keyword evidence="1" id="KW-1133">Transmembrane helix</keyword>